<gene>
    <name evidence="6 7" type="primary">purK</name>
    <name evidence="9" type="ORF">SAMN05421855_101111</name>
</gene>
<comment type="subunit">
    <text evidence="6 7">Homodimer.</text>
</comment>
<evidence type="ECO:0000313" key="10">
    <source>
        <dbReference type="Proteomes" id="UP000199321"/>
    </source>
</evidence>
<dbReference type="GO" id="GO:0004638">
    <property type="term" value="F:phosphoribosylaminoimidazole carboxylase activity"/>
    <property type="evidence" value="ECO:0007669"/>
    <property type="project" value="InterPro"/>
</dbReference>
<dbReference type="Proteomes" id="UP000199321">
    <property type="component" value="Unassembled WGS sequence"/>
</dbReference>
<evidence type="ECO:0000256" key="4">
    <source>
        <dbReference type="ARBA" id="ARBA00022840"/>
    </source>
</evidence>
<dbReference type="SUPFAM" id="SSF52440">
    <property type="entry name" value="PreATP-grasp domain"/>
    <property type="match status" value="1"/>
</dbReference>
<evidence type="ECO:0000256" key="3">
    <source>
        <dbReference type="ARBA" id="ARBA00022793"/>
    </source>
</evidence>
<evidence type="ECO:0000259" key="8">
    <source>
        <dbReference type="PROSITE" id="PS50975"/>
    </source>
</evidence>
<dbReference type="NCBIfam" id="NF004679">
    <property type="entry name" value="PRK06019.1-5"/>
    <property type="match status" value="1"/>
</dbReference>
<dbReference type="GO" id="GO:0006189">
    <property type="term" value="P:'de novo' IMP biosynthetic process"/>
    <property type="evidence" value="ECO:0007669"/>
    <property type="project" value="UniProtKB-UniRule"/>
</dbReference>
<dbReference type="SUPFAM" id="SSF51246">
    <property type="entry name" value="Rudiment single hybrid motif"/>
    <property type="match status" value="1"/>
</dbReference>
<dbReference type="InterPro" id="IPR016185">
    <property type="entry name" value="PreATP-grasp_dom_sf"/>
</dbReference>
<dbReference type="Gene3D" id="3.30.470.20">
    <property type="entry name" value="ATP-grasp fold, B domain"/>
    <property type="match status" value="1"/>
</dbReference>
<keyword evidence="6 7" id="KW-0436">Ligase</keyword>
<dbReference type="GO" id="GO:0046872">
    <property type="term" value="F:metal ion binding"/>
    <property type="evidence" value="ECO:0007669"/>
    <property type="project" value="InterPro"/>
</dbReference>
<keyword evidence="5" id="KW-0456">Lyase</keyword>
<dbReference type="InterPro" id="IPR003135">
    <property type="entry name" value="ATP-grasp_carboxylate-amine"/>
</dbReference>
<dbReference type="EC" id="6.3.4.18" evidence="6 7"/>
<comment type="catalytic activity">
    <reaction evidence="6 7">
        <text>5-amino-1-(5-phospho-beta-D-ribosyl)imidazole + hydrogencarbonate + ATP = 5-carboxyamino-1-(5-phospho-D-ribosyl)imidazole + ADP + phosphate + 2 H(+)</text>
        <dbReference type="Rhea" id="RHEA:19317"/>
        <dbReference type="ChEBI" id="CHEBI:15378"/>
        <dbReference type="ChEBI" id="CHEBI:17544"/>
        <dbReference type="ChEBI" id="CHEBI:30616"/>
        <dbReference type="ChEBI" id="CHEBI:43474"/>
        <dbReference type="ChEBI" id="CHEBI:58730"/>
        <dbReference type="ChEBI" id="CHEBI:137981"/>
        <dbReference type="ChEBI" id="CHEBI:456216"/>
        <dbReference type="EC" id="6.3.4.18"/>
    </reaction>
</comment>
<keyword evidence="10" id="KW-1185">Reference proteome</keyword>
<keyword evidence="4 6" id="KW-0067">ATP-binding</keyword>
<dbReference type="NCBIfam" id="TIGR01161">
    <property type="entry name" value="purK"/>
    <property type="match status" value="1"/>
</dbReference>
<dbReference type="GO" id="GO:0005829">
    <property type="term" value="C:cytosol"/>
    <property type="evidence" value="ECO:0007669"/>
    <property type="project" value="TreeGrafter"/>
</dbReference>
<comment type="similarity">
    <text evidence="6 7">Belongs to the PurK/PurT family.</text>
</comment>
<name>A0A1G7C1S0_9FLAO</name>
<accession>A0A1G7C1S0</accession>
<dbReference type="Pfam" id="PF17769">
    <property type="entry name" value="PurK_C"/>
    <property type="match status" value="1"/>
</dbReference>
<dbReference type="PANTHER" id="PTHR11609:SF5">
    <property type="entry name" value="PHOSPHORIBOSYLAMINOIMIDAZOLE CARBOXYLASE"/>
    <property type="match status" value="1"/>
</dbReference>
<dbReference type="Pfam" id="PF02222">
    <property type="entry name" value="ATP-grasp"/>
    <property type="match status" value="1"/>
</dbReference>
<feature type="binding site" evidence="6">
    <location>
        <position position="108"/>
    </location>
    <ligand>
        <name>ATP</name>
        <dbReference type="ChEBI" id="CHEBI:30616"/>
    </ligand>
</feature>
<dbReference type="InterPro" id="IPR005875">
    <property type="entry name" value="PurK"/>
</dbReference>
<dbReference type="STRING" id="227084.SAMN05421855_101111"/>
<evidence type="ECO:0000256" key="7">
    <source>
        <dbReference type="RuleBase" id="RU361200"/>
    </source>
</evidence>
<dbReference type="AlphaFoldDB" id="A0A1G7C1S0"/>
<dbReference type="FunFam" id="3.30.470.20:FF:000037">
    <property type="entry name" value="Phosphoribosylaminoimidazole carboxylase, chloroplastic"/>
    <property type="match status" value="1"/>
</dbReference>
<dbReference type="OrthoDB" id="9804625at2"/>
<dbReference type="InterPro" id="IPR011761">
    <property type="entry name" value="ATP-grasp"/>
</dbReference>
<dbReference type="Pfam" id="PF22660">
    <property type="entry name" value="RS_preATP-grasp-like"/>
    <property type="match status" value="1"/>
</dbReference>
<dbReference type="PANTHER" id="PTHR11609">
    <property type="entry name" value="PURINE BIOSYNTHESIS PROTEIN 6/7, PUR6/7"/>
    <property type="match status" value="1"/>
</dbReference>
<dbReference type="Gene3D" id="3.30.1490.20">
    <property type="entry name" value="ATP-grasp fold, A domain"/>
    <property type="match status" value="1"/>
</dbReference>
<evidence type="ECO:0000256" key="5">
    <source>
        <dbReference type="ARBA" id="ARBA00023239"/>
    </source>
</evidence>
<evidence type="ECO:0000313" key="9">
    <source>
        <dbReference type="EMBL" id="SDE32720.1"/>
    </source>
</evidence>
<dbReference type="InterPro" id="IPR011054">
    <property type="entry name" value="Rudment_hybrid_motif"/>
</dbReference>
<dbReference type="SUPFAM" id="SSF56059">
    <property type="entry name" value="Glutathione synthetase ATP-binding domain-like"/>
    <property type="match status" value="1"/>
</dbReference>
<keyword evidence="3" id="KW-0210">Decarboxylase</keyword>
<dbReference type="InterPro" id="IPR040686">
    <property type="entry name" value="PurK_C"/>
</dbReference>
<dbReference type="EMBL" id="FNBA01000001">
    <property type="protein sequence ID" value="SDE32720.1"/>
    <property type="molecule type" value="Genomic_DNA"/>
</dbReference>
<dbReference type="Gene3D" id="3.40.50.20">
    <property type="match status" value="1"/>
</dbReference>
<feature type="domain" description="ATP-grasp" evidence="8">
    <location>
        <begin position="112"/>
        <end position="298"/>
    </location>
</feature>
<feature type="binding site" evidence="6">
    <location>
        <position position="150"/>
    </location>
    <ligand>
        <name>ATP</name>
        <dbReference type="ChEBI" id="CHEBI:30616"/>
    </ligand>
</feature>
<dbReference type="InterPro" id="IPR054350">
    <property type="entry name" value="PurT/PurK_preATP-grasp"/>
</dbReference>
<organism evidence="9 10">
    <name type="scientific">Ulvibacter litoralis</name>
    <dbReference type="NCBI Taxonomy" id="227084"/>
    <lineage>
        <taxon>Bacteria</taxon>
        <taxon>Pseudomonadati</taxon>
        <taxon>Bacteroidota</taxon>
        <taxon>Flavobacteriia</taxon>
        <taxon>Flavobacteriales</taxon>
        <taxon>Flavobacteriaceae</taxon>
        <taxon>Ulvibacter</taxon>
    </lineage>
</organism>
<keyword evidence="2 6" id="KW-0658">Purine biosynthesis</keyword>
<sequence>MANYFSSNFTLGILGGGQLGKMMLYETRKFDIKTNVLDPSADAPCRIACDDFTQGDLLDYDTVYHFGKKVDVLTFEIENVNIEALEQLEAEGKKVYPSSKTLRNIQNKGTQKQFYKEHKIPTAPFKVFQNKNELNEAIVRKEFHYPFVWKSCTGGYDGKGVSIIRDAEDIIPLPDVECIAEKLIPFKNELAVIVARNPKGEVKTYPVVEMEFHPEANQVEYVICPARIDAAVAEKARDIATNVSQTFKHVGLLAVELFQTEDDDIIVNEVAPRPHNSGHQTIEASYTNQFEQHIRAILNLPLGKTDSKAGGIMVNLVGAEGHTGPVLYKNIEEIMAMEGVTPHIYGKKETRPFRKMGHVTIVNEDLSEARKIAEKVKKTIQVISE</sequence>
<dbReference type="RefSeq" id="WP_093139363.1">
    <property type="nucleotide sequence ID" value="NZ_BMWO01000001.1"/>
</dbReference>
<dbReference type="GO" id="GO:0005524">
    <property type="term" value="F:ATP binding"/>
    <property type="evidence" value="ECO:0007669"/>
    <property type="project" value="UniProtKB-UniRule"/>
</dbReference>
<comment type="caution">
    <text evidence="6">Lacks conserved residue(s) required for the propagation of feature annotation.</text>
</comment>
<dbReference type="GO" id="GO:0034028">
    <property type="term" value="F:5-(carboxyamino)imidazole ribonucleotide synthase activity"/>
    <property type="evidence" value="ECO:0007669"/>
    <property type="project" value="UniProtKB-UniRule"/>
</dbReference>
<comment type="function">
    <text evidence="7">Catalyzes the ATP-dependent conversion of 5-aminoimidazole ribonucleotide (AIR) and HCO(3)- to N5-carboxyaminoimidazole ribonucleotide (N5-CAIR).</text>
</comment>
<evidence type="ECO:0000256" key="6">
    <source>
        <dbReference type="HAMAP-Rule" id="MF_01928"/>
    </source>
</evidence>
<feature type="binding site" evidence="6">
    <location>
        <begin position="268"/>
        <end position="269"/>
    </location>
    <ligand>
        <name>ATP</name>
        <dbReference type="ChEBI" id="CHEBI:30616"/>
    </ligand>
</feature>
<protein>
    <recommendedName>
        <fullName evidence="6 7">N5-carboxyaminoimidazole ribonucleotide synthase</fullName>
        <shortName evidence="6 7">N5-CAIR synthase</shortName>
        <ecNumber evidence="6 7">6.3.4.18</ecNumber>
    </recommendedName>
    <alternativeName>
        <fullName evidence="6 7">5-(carboxyamino)imidazole ribonucleotide synthetase</fullName>
    </alternativeName>
</protein>
<evidence type="ECO:0000256" key="2">
    <source>
        <dbReference type="ARBA" id="ARBA00022755"/>
    </source>
</evidence>
<dbReference type="InterPro" id="IPR013815">
    <property type="entry name" value="ATP_grasp_subdomain_1"/>
</dbReference>
<evidence type="ECO:0000256" key="1">
    <source>
        <dbReference type="ARBA" id="ARBA00022741"/>
    </source>
</evidence>
<reference evidence="9 10" key="1">
    <citation type="submission" date="2016-10" db="EMBL/GenBank/DDBJ databases">
        <authorList>
            <person name="de Groot N.N."/>
        </authorList>
    </citation>
    <scope>NUCLEOTIDE SEQUENCE [LARGE SCALE GENOMIC DNA]</scope>
    <source>
        <strain evidence="9 10">DSM 16195</strain>
    </source>
</reference>
<keyword evidence="1 6" id="KW-0547">Nucleotide-binding</keyword>
<feature type="binding site" evidence="6">
    <location>
        <begin position="181"/>
        <end position="184"/>
    </location>
    <ligand>
        <name>ATP</name>
        <dbReference type="ChEBI" id="CHEBI:30616"/>
    </ligand>
</feature>
<comment type="function">
    <text evidence="6">Catalyzes the ATP-dependent conversion of 5-aminoimidazole ribonucleotide (AIR) and HCO(3)(-) to N5-carboxyaminoimidazole ribonucleotide (N5-CAIR).</text>
</comment>
<feature type="binding site" evidence="6">
    <location>
        <position position="189"/>
    </location>
    <ligand>
        <name>ATP</name>
        <dbReference type="ChEBI" id="CHEBI:30616"/>
    </ligand>
</feature>
<dbReference type="HAMAP" id="MF_01928">
    <property type="entry name" value="PurK"/>
    <property type="match status" value="1"/>
</dbReference>
<dbReference type="PROSITE" id="PS50975">
    <property type="entry name" value="ATP_GRASP"/>
    <property type="match status" value="1"/>
</dbReference>
<proteinExistence type="inferred from homology"/>
<comment type="pathway">
    <text evidence="6 7">Purine metabolism; IMP biosynthesis via de novo pathway; 5-amino-1-(5-phospho-D-ribosyl)imidazole-4-carboxylate from 5-amino-1-(5-phospho-D-ribosyl)imidazole (N5-CAIR route): step 1/2.</text>
</comment>
<dbReference type="UniPathway" id="UPA00074">
    <property type="reaction ID" value="UER00942"/>
</dbReference>